<dbReference type="AlphaFoldDB" id="A0A2N7W9F6"/>
<dbReference type="OrthoDB" id="9111679at2"/>
<proteinExistence type="predicted"/>
<gene>
    <name evidence="2" type="ORF">C0Z16_28215</name>
    <name evidence="1" type="ORF">LMG27174_05823</name>
</gene>
<evidence type="ECO:0000313" key="4">
    <source>
        <dbReference type="Proteomes" id="UP000494205"/>
    </source>
</evidence>
<organism evidence="1 4">
    <name type="scientific">Paraburkholderia rhynchosiae</name>
    <dbReference type="NCBI Taxonomy" id="487049"/>
    <lineage>
        <taxon>Bacteria</taxon>
        <taxon>Pseudomonadati</taxon>
        <taxon>Pseudomonadota</taxon>
        <taxon>Betaproteobacteria</taxon>
        <taxon>Burkholderiales</taxon>
        <taxon>Burkholderiaceae</taxon>
        <taxon>Paraburkholderia</taxon>
    </lineage>
</organism>
<name>A0A2N7W9F6_9BURK</name>
<dbReference type="Proteomes" id="UP000235659">
    <property type="component" value="Unassembled WGS sequence"/>
</dbReference>
<reference evidence="1 4" key="2">
    <citation type="submission" date="2020-04" db="EMBL/GenBank/DDBJ databases">
        <authorList>
            <person name="De Canck E."/>
        </authorList>
    </citation>
    <scope>NUCLEOTIDE SEQUENCE [LARGE SCALE GENOMIC DNA]</scope>
    <source>
        <strain evidence="1 4">LMG 27174</strain>
    </source>
</reference>
<protein>
    <submittedName>
        <fullName evidence="1">Uncharacterized protein</fullName>
    </submittedName>
</protein>
<dbReference type="Proteomes" id="UP000494205">
    <property type="component" value="Unassembled WGS sequence"/>
</dbReference>
<reference evidence="2 3" key="1">
    <citation type="submission" date="2018-01" db="EMBL/GenBank/DDBJ databases">
        <title>Whole genome analyses suggest that Burkholderia sensu lato contains two further novel genera in the rhizoxinica-symbiotica group Mycetohabitans gen. nov., and Trinickia gen. nov.: implications for the evolution of diazotrophy and nodulation in the Burkholderiaceae.</title>
        <authorList>
            <person name="Estrada-de los Santos P."/>
            <person name="Palmer M."/>
            <person name="Chavez-Ramirez B."/>
            <person name="Beukes C."/>
            <person name="Steenkamp E.T."/>
            <person name="Hirsch A.M."/>
            <person name="Manyaka P."/>
            <person name="Maluk M."/>
            <person name="Lafos M."/>
            <person name="Crook M."/>
            <person name="Gross E."/>
            <person name="Simon M.F."/>
            <person name="Bueno dos Reis Junior F."/>
            <person name="Poole P.S."/>
            <person name="Venter S.N."/>
            <person name="James E.K."/>
        </authorList>
    </citation>
    <scope>NUCLEOTIDE SEQUENCE [LARGE SCALE GENOMIC DNA]</scope>
    <source>
        <strain evidence="2 3">WSM 3937</strain>
    </source>
</reference>
<dbReference type="EMBL" id="CADIJZ010000027">
    <property type="protein sequence ID" value="CAB3731286.1"/>
    <property type="molecule type" value="Genomic_DNA"/>
</dbReference>
<evidence type="ECO:0000313" key="1">
    <source>
        <dbReference type="EMBL" id="CAB3731286.1"/>
    </source>
</evidence>
<sequence>MTLVSISPTPVQRFVDSNGNALAGGLLFTYQAGTSTKYPTYTDATGATQNTNPIVLNQRGEASIWLVPTQSYKFVLAPSTDSDPPTSPIWTEDNVQTNSGAAVGNMTDERGSGGTIGFAANVDFTPGTTTSLTLSNSYGSASNLWVFFDAEYQGSDQFVLNGTTLSFNAPIPVGVNKVYVKGGTALTVGVPGNGTVGGAQLAYPTSGPTSARPVPGFVGQPYLDTTLGYLINAKQISPAIWVNAAGVTV</sequence>
<keyword evidence="3" id="KW-1185">Reference proteome</keyword>
<dbReference type="RefSeq" id="WP_102635348.1">
    <property type="nucleotide sequence ID" value="NZ_CADIJZ010000027.1"/>
</dbReference>
<evidence type="ECO:0000313" key="3">
    <source>
        <dbReference type="Proteomes" id="UP000235659"/>
    </source>
</evidence>
<accession>A0A2N7W9F6</accession>
<dbReference type="EMBL" id="PNXY01000026">
    <property type="protein sequence ID" value="PMS26022.1"/>
    <property type="molecule type" value="Genomic_DNA"/>
</dbReference>
<evidence type="ECO:0000313" key="2">
    <source>
        <dbReference type="EMBL" id="PMS26022.1"/>
    </source>
</evidence>